<dbReference type="GO" id="GO:0004523">
    <property type="term" value="F:RNA-DNA hybrid ribonuclease activity"/>
    <property type="evidence" value="ECO:0007669"/>
    <property type="project" value="InterPro"/>
</dbReference>
<dbReference type="PANTHER" id="PTHR13117">
    <property type="entry name" value="ENDOPLASMIC RETICULUM MULTISPAN TRANSMEMBRANE PROTEIN-RELATED"/>
    <property type="match status" value="1"/>
</dbReference>
<dbReference type="FunFam" id="3.30.420.10:FF:000076">
    <property type="entry name" value="RBR-type E3 ubiquitin transferase"/>
    <property type="match status" value="1"/>
</dbReference>
<feature type="transmembrane region" description="Helical" evidence="17">
    <location>
        <begin position="451"/>
        <end position="468"/>
    </location>
</feature>
<dbReference type="Proteomes" id="UP000682877">
    <property type="component" value="Chromosome 6"/>
</dbReference>
<feature type="transmembrane region" description="Helical" evidence="17">
    <location>
        <begin position="45"/>
        <end position="63"/>
    </location>
</feature>
<dbReference type="GO" id="GO:0034203">
    <property type="term" value="P:glycolipid translocation"/>
    <property type="evidence" value="ECO:0007669"/>
    <property type="project" value="TreeGrafter"/>
</dbReference>
<protein>
    <recommendedName>
        <fullName evidence="14">Man(5)GlcNAc(2)-PP-dolichol translocation protein RFT1</fullName>
    </recommendedName>
</protein>
<dbReference type="GO" id="GO:0016740">
    <property type="term" value="F:transferase activity"/>
    <property type="evidence" value="ECO:0007669"/>
    <property type="project" value="UniProtKB-KW"/>
</dbReference>
<dbReference type="InterPro" id="IPR007594">
    <property type="entry name" value="RFT1"/>
</dbReference>
<evidence type="ECO:0000256" key="1">
    <source>
        <dbReference type="ARBA" id="ARBA00004477"/>
    </source>
</evidence>
<keyword evidence="12 17" id="KW-1133">Transmembrane helix</keyword>
<feature type="domain" description="RING-type" evidence="18">
    <location>
        <begin position="686"/>
        <end position="731"/>
    </location>
</feature>
<evidence type="ECO:0000256" key="15">
    <source>
        <dbReference type="ARBA" id="ARBA00045912"/>
    </source>
</evidence>
<dbReference type="SMART" id="SM00647">
    <property type="entry name" value="IBR"/>
    <property type="match status" value="2"/>
</dbReference>
<dbReference type="SUPFAM" id="SSF53098">
    <property type="entry name" value="Ribonuclease H-like"/>
    <property type="match status" value="1"/>
</dbReference>
<organism evidence="20 21">
    <name type="scientific">Arabidopsis arenosa</name>
    <name type="common">Sand rock-cress</name>
    <name type="synonym">Cardaminopsis arenosa</name>
    <dbReference type="NCBI Taxonomy" id="38785"/>
    <lineage>
        <taxon>Eukaryota</taxon>
        <taxon>Viridiplantae</taxon>
        <taxon>Streptophyta</taxon>
        <taxon>Embryophyta</taxon>
        <taxon>Tracheophyta</taxon>
        <taxon>Spermatophyta</taxon>
        <taxon>Magnoliopsida</taxon>
        <taxon>eudicotyledons</taxon>
        <taxon>Gunneridae</taxon>
        <taxon>Pentapetalae</taxon>
        <taxon>rosids</taxon>
        <taxon>malvids</taxon>
        <taxon>Brassicales</taxon>
        <taxon>Brassicaceae</taxon>
        <taxon>Camelineae</taxon>
        <taxon>Arabidopsis</taxon>
    </lineage>
</organism>
<keyword evidence="11" id="KW-0862">Zinc</keyword>
<keyword evidence="9" id="KW-0833">Ubl conjugation pathway</keyword>
<dbReference type="Gene3D" id="3.30.420.10">
    <property type="entry name" value="Ribonuclease H-like superfamily/Ribonuclease H"/>
    <property type="match status" value="1"/>
</dbReference>
<dbReference type="PROSITE" id="PS00518">
    <property type="entry name" value="ZF_RING_1"/>
    <property type="match status" value="1"/>
</dbReference>
<feature type="transmembrane region" description="Helical" evidence="17">
    <location>
        <begin position="158"/>
        <end position="176"/>
    </location>
</feature>
<evidence type="ECO:0000256" key="6">
    <source>
        <dbReference type="ARBA" id="ARBA00022723"/>
    </source>
</evidence>
<evidence type="ECO:0000256" key="14">
    <source>
        <dbReference type="ARBA" id="ARBA00044793"/>
    </source>
</evidence>
<evidence type="ECO:0000256" key="16">
    <source>
        <dbReference type="PROSITE-ProRule" id="PRU00175"/>
    </source>
</evidence>
<feature type="transmembrane region" description="Helical" evidence="17">
    <location>
        <begin position="318"/>
        <end position="338"/>
    </location>
</feature>
<proteinExistence type="inferred from homology"/>
<accession>A0A8S2AFU7</accession>
<dbReference type="GO" id="GO:0008270">
    <property type="term" value="F:zinc ion binding"/>
    <property type="evidence" value="ECO:0007669"/>
    <property type="project" value="UniProtKB-KW"/>
</dbReference>
<dbReference type="EMBL" id="LR999456">
    <property type="protein sequence ID" value="CAE6090118.1"/>
    <property type="molecule type" value="Genomic_DNA"/>
</dbReference>
<evidence type="ECO:0000256" key="12">
    <source>
        <dbReference type="ARBA" id="ARBA00022989"/>
    </source>
</evidence>
<evidence type="ECO:0000313" key="20">
    <source>
        <dbReference type="EMBL" id="CAE6090118.1"/>
    </source>
</evidence>
<evidence type="ECO:0000256" key="11">
    <source>
        <dbReference type="ARBA" id="ARBA00022833"/>
    </source>
</evidence>
<dbReference type="Pfam" id="PF13456">
    <property type="entry name" value="RVT_3"/>
    <property type="match status" value="1"/>
</dbReference>
<dbReference type="InterPro" id="IPR001841">
    <property type="entry name" value="Znf_RING"/>
</dbReference>
<evidence type="ECO:0000256" key="9">
    <source>
        <dbReference type="ARBA" id="ARBA00022786"/>
    </source>
</evidence>
<evidence type="ECO:0000259" key="19">
    <source>
        <dbReference type="PROSITE" id="PS51873"/>
    </source>
</evidence>
<gene>
    <name evidence="20" type="ORF">AARE701A_LOCUS14721</name>
</gene>
<feature type="transmembrane region" description="Helical" evidence="17">
    <location>
        <begin position="358"/>
        <end position="381"/>
    </location>
</feature>
<evidence type="ECO:0000256" key="2">
    <source>
        <dbReference type="ARBA" id="ARBA00004922"/>
    </source>
</evidence>
<evidence type="ECO:0000313" key="21">
    <source>
        <dbReference type="Proteomes" id="UP000682877"/>
    </source>
</evidence>
<dbReference type="InterPro" id="IPR002867">
    <property type="entry name" value="IBR_dom"/>
</dbReference>
<dbReference type="AlphaFoldDB" id="A0A8S2AFU7"/>
<feature type="transmembrane region" description="Helical" evidence="17">
    <location>
        <begin position="93"/>
        <end position="115"/>
    </location>
</feature>
<dbReference type="InterPro" id="IPR013083">
    <property type="entry name" value="Znf_RING/FYVE/PHD"/>
</dbReference>
<dbReference type="InterPro" id="IPR017907">
    <property type="entry name" value="Znf_RING_CS"/>
</dbReference>
<feature type="domain" description="RING-type" evidence="19">
    <location>
        <begin position="682"/>
        <end position="908"/>
    </location>
</feature>
<keyword evidence="5 17" id="KW-0812">Transmembrane</keyword>
<feature type="transmembrane region" description="Helical" evidence="17">
    <location>
        <begin position="188"/>
        <end position="209"/>
    </location>
</feature>
<dbReference type="Gene3D" id="1.20.120.1750">
    <property type="match status" value="1"/>
</dbReference>
<dbReference type="Pfam" id="PF04506">
    <property type="entry name" value="Rft-1"/>
    <property type="match status" value="1"/>
</dbReference>
<feature type="transmembrane region" description="Helical" evidence="17">
    <location>
        <begin position="393"/>
        <end position="409"/>
    </location>
</feature>
<feature type="transmembrane region" description="Helical" evidence="17">
    <location>
        <begin position="127"/>
        <end position="146"/>
    </location>
</feature>
<keyword evidence="10" id="KW-0256">Endoplasmic reticulum</keyword>
<dbReference type="PROSITE" id="PS50089">
    <property type="entry name" value="ZF_RING_2"/>
    <property type="match status" value="1"/>
</dbReference>
<evidence type="ECO:0000256" key="17">
    <source>
        <dbReference type="SAM" id="Phobius"/>
    </source>
</evidence>
<feature type="transmembrane region" description="Helical" evidence="17">
    <location>
        <begin position="483"/>
        <end position="502"/>
    </location>
</feature>
<dbReference type="SUPFAM" id="SSF57850">
    <property type="entry name" value="RING/U-box"/>
    <property type="match status" value="2"/>
</dbReference>
<reference evidence="20" key="1">
    <citation type="submission" date="2021-01" db="EMBL/GenBank/DDBJ databases">
        <authorList>
            <person name="Bezrukov I."/>
        </authorList>
    </citation>
    <scope>NUCLEOTIDE SEQUENCE</scope>
</reference>
<keyword evidence="21" id="KW-1185">Reference proteome</keyword>
<keyword evidence="8 16" id="KW-0863">Zinc-finger</keyword>
<keyword evidence="6" id="KW-0479">Metal-binding</keyword>
<comment type="function">
    <text evidence="15">Intramembrane glycolipid transporter that operates in the biosynthetic pathway of dolichol-linked oligosaccharides, the glycan precursors employed in protein asparagine (N)-glycosylation. The sequential addition of sugars to dolichol pyrophosphate produces dolichol-linked oligosaccharides containing fourteen sugars, including two GlcNAcs, nine mannoses and three glucoses. Once assembled, the oligosaccharide is transferred from the lipid to nascent proteins by oligosaccharyltransferases. The assembly of dolichol-linked oligosaccharides begins on the cytosolic side of the endoplasmic reticulum membrane and finishes in its lumen. RFT1 could mediate the translocation of the cytosolically oriented intermediate DolPP-GlcNAc2Man5, produced by ALG11, into the ER lumen where dolichol-linked oligosaccharides assembly continues. However, the intramembrane lipid transporter activity could not be confirmed in vitro.</text>
</comment>
<comment type="similarity">
    <text evidence="3">Belongs to the RFT1 family.</text>
</comment>
<evidence type="ECO:0000256" key="13">
    <source>
        <dbReference type="ARBA" id="ARBA00023136"/>
    </source>
</evidence>
<keyword evidence="4" id="KW-0808">Transferase</keyword>
<evidence type="ECO:0000256" key="8">
    <source>
        <dbReference type="ARBA" id="ARBA00022771"/>
    </source>
</evidence>
<evidence type="ECO:0000256" key="5">
    <source>
        <dbReference type="ARBA" id="ARBA00022692"/>
    </source>
</evidence>
<evidence type="ECO:0000256" key="3">
    <source>
        <dbReference type="ARBA" id="ARBA00010288"/>
    </source>
</evidence>
<dbReference type="CDD" id="cd22584">
    <property type="entry name" value="Rcat_RBR_unk"/>
    <property type="match status" value="1"/>
</dbReference>
<dbReference type="GO" id="GO:0005789">
    <property type="term" value="C:endoplasmic reticulum membrane"/>
    <property type="evidence" value="ECO:0007669"/>
    <property type="project" value="UniProtKB-SubCell"/>
</dbReference>
<dbReference type="InterPro" id="IPR012337">
    <property type="entry name" value="RNaseH-like_sf"/>
</dbReference>
<dbReference type="InterPro" id="IPR036397">
    <property type="entry name" value="RNaseH_sf"/>
</dbReference>
<dbReference type="InterPro" id="IPR044066">
    <property type="entry name" value="TRIAD_supradom"/>
</dbReference>
<dbReference type="Pfam" id="PF01485">
    <property type="entry name" value="IBR"/>
    <property type="match status" value="2"/>
</dbReference>
<dbReference type="GO" id="GO:0003676">
    <property type="term" value="F:nucleic acid binding"/>
    <property type="evidence" value="ECO:0007669"/>
    <property type="project" value="InterPro"/>
</dbReference>
<dbReference type="GO" id="GO:0006488">
    <property type="term" value="P:dolichol-linked oligosaccharide biosynthetic process"/>
    <property type="evidence" value="ECO:0007669"/>
    <property type="project" value="InterPro"/>
</dbReference>
<evidence type="ECO:0000256" key="10">
    <source>
        <dbReference type="ARBA" id="ARBA00022824"/>
    </source>
</evidence>
<evidence type="ECO:0000256" key="4">
    <source>
        <dbReference type="ARBA" id="ARBA00022679"/>
    </source>
</evidence>
<keyword evidence="7" id="KW-0677">Repeat</keyword>
<comment type="pathway">
    <text evidence="2">Protein modification; protein glycosylation.</text>
</comment>
<dbReference type="Gene3D" id="3.30.40.10">
    <property type="entry name" value="Zinc/RING finger domain, C3HC4 (zinc finger)"/>
    <property type="match status" value="1"/>
</dbReference>
<comment type="subcellular location">
    <subcellularLocation>
        <location evidence="1">Endoplasmic reticulum membrane</location>
        <topology evidence="1">Multi-pass membrane protein</topology>
    </subcellularLocation>
</comment>
<evidence type="ECO:0000259" key="18">
    <source>
        <dbReference type="PROSITE" id="PS50089"/>
    </source>
</evidence>
<keyword evidence="13 17" id="KW-0472">Membrane</keyword>
<dbReference type="InterPro" id="IPR002156">
    <property type="entry name" value="RNaseH_domain"/>
</dbReference>
<name>A0A8S2AFU7_ARAAE</name>
<dbReference type="PROSITE" id="PS51873">
    <property type="entry name" value="TRIAD"/>
    <property type="match status" value="1"/>
</dbReference>
<dbReference type="PANTHER" id="PTHR13117:SF5">
    <property type="entry name" value="PROTEIN RFT1 HOMOLOG"/>
    <property type="match status" value="1"/>
</dbReference>
<evidence type="ECO:0000256" key="7">
    <source>
        <dbReference type="ARBA" id="ARBA00022737"/>
    </source>
</evidence>
<dbReference type="CDD" id="cd13130">
    <property type="entry name" value="MATE_rft1"/>
    <property type="match status" value="1"/>
</dbReference>
<sequence length="908" mass="103107">MATNSDNKVNLSRMFKYLLATQFLSRSIPFIFNSWIVRHLTEQDYALYAVQFHLFVTCVLFLSREGFRRACLRANIKRDGPGSEENVTRLLKVAWVTVPLGIAITIAACIFVLWWQNLSYSDTYAQAILIHGFACLLELMAEPLYILSQTLVKLELRLFVEIAATFARCLTLWSLIVNQTNMEKGIVFALSQVAYGGSLFLGYWAYFLISGALRSSDLFPFRPGNFMDFDNKLSNMCMLFTFQSFRKLILQEGEKLVLVWLDTPYNQAVYGIVDKLGNLVVRMVFFPFEETSYTIFARFASGDYQERKKKLGIGLTEALKLVILIGLIFMAFGPSYSYSLIRLLYGEKWSDGEASLALQFYCLYIIVLAMNGTSEAFLHAVGTEDELKRSNDMLLVFSLIYVTLNILLIRSAGAIGLIMANSLNMIFRIIYSGKFIQRYFQGTSSFSFRKCFPLGWQILILSSIITLISEKTILDRKNFWETFPLHFAIGFICFCLSAIVIYRRERVFIKRIIRFFSSQVQEAIKKPYTMCVSSTYRLYCKCLVSEEVVKDERKQIGGFGVAICDHEDNRLFEMKKVLGDEESSHQQVAELAALIHGLTWALELDLGSVTFFCDDSNILEYVTGKAEPNESNVATLVKEVSLLQSRFSFCEALPVSKDITFVLQLAKAAIASQVRWREGDVYMETCPLCYEHVPSDEKFEVPGCFHRFCVDCIKRQVDAALELVKPVVNCPSLGCNSELQREDCEGVLEPKQLDDMTRYKKASMIKGSDIVYCPQYPTCQNVMAKPDLIEYTKSFFVDAELSGVRKCTECGYCFCGKCKAGWHYGMTCDEFVKSECIETSPEAEESYEALAKSLGLKRCGNCKKMIAHDGGCNRIICSCKFEFCFACGAEWNKEANCNCPTGLESEDQ</sequence>